<dbReference type="EMBL" id="JQJC01000014">
    <property type="protein sequence ID" value="KGN94938.1"/>
    <property type="molecule type" value="Genomic_DNA"/>
</dbReference>
<keyword evidence="1" id="KW-1133">Transmembrane helix</keyword>
<dbReference type="Pfam" id="PF19558">
    <property type="entry name" value="DUF6080"/>
    <property type="match status" value="1"/>
</dbReference>
<name>A0AB34PGJ0_9PORP</name>
<dbReference type="InterPro" id="IPR045726">
    <property type="entry name" value="DUF6080"/>
</dbReference>
<protein>
    <recommendedName>
        <fullName evidence="4">Glycosyltransferase RgtA/B/C/D-like domain-containing protein</fullName>
    </recommendedName>
</protein>
<feature type="transmembrane region" description="Helical" evidence="1">
    <location>
        <begin position="163"/>
        <end position="182"/>
    </location>
</feature>
<dbReference type="Proteomes" id="UP000030136">
    <property type="component" value="Unassembled WGS sequence"/>
</dbReference>
<dbReference type="AlphaFoldDB" id="A0AB34PGJ0"/>
<keyword evidence="1" id="KW-0812">Transmembrane</keyword>
<evidence type="ECO:0000313" key="3">
    <source>
        <dbReference type="Proteomes" id="UP000030136"/>
    </source>
</evidence>
<feature type="transmembrane region" description="Helical" evidence="1">
    <location>
        <begin position="359"/>
        <end position="378"/>
    </location>
</feature>
<sequence length="447" mass="51182">MRSCKTLMNMSEIKTSCHEARQVFLGFLSSLQSLNKERLQAWGNRHKAELLFFAIVWLGYLSLALLAYQLQLPTVLEDLEKDDFLPGAMLGYDNFYFFFRKGGVQDFVHPFVGPWHWLFGIVGLAIVPVRLNFLFQISLMATLVAAGVALLFAYAYRLKKLPLVSSIAVAAVTGTSFTALGLSFTCEYYPFSFFVLILSLYLLERDRQLYGYYRLRTVWASSFIAGGITLSNVAKPTLALLIQKPYKRGFKRACVLALCFTLLFLLSIVFFQLAYWMRHGEMQWIDLRNVSSWMLPSSQSHIEAFLAHPLFISDLSLQDFNGEITWRPDPYCSENYLFVLGPLLAVCLLGIWRGRREKALHLILCYIAVDLTIHLLLNYGMREAIIYGGHWVFVPALLAAYAYPRKAQNRMRYVLDCVLLFVAMAMLWHNMDVLFDTVLNSALLPYS</sequence>
<accession>A0AB34PGJ0</accession>
<feature type="transmembrane region" description="Helical" evidence="1">
    <location>
        <begin position="188"/>
        <end position="204"/>
    </location>
</feature>
<feature type="transmembrane region" description="Helical" evidence="1">
    <location>
        <begin position="413"/>
        <end position="431"/>
    </location>
</feature>
<proteinExistence type="predicted"/>
<feature type="transmembrane region" description="Helical" evidence="1">
    <location>
        <begin position="111"/>
        <end position="127"/>
    </location>
</feature>
<organism evidence="2 3">
    <name type="scientific">Porphyromonas crevioricanis</name>
    <dbReference type="NCBI Taxonomy" id="393921"/>
    <lineage>
        <taxon>Bacteria</taxon>
        <taxon>Pseudomonadati</taxon>
        <taxon>Bacteroidota</taxon>
        <taxon>Bacteroidia</taxon>
        <taxon>Bacteroidales</taxon>
        <taxon>Porphyromonadaceae</taxon>
        <taxon>Porphyromonas</taxon>
    </lineage>
</organism>
<comment type="caution">
    <text evidence="2">The sequence shown here is derived from an EMBL/GenBank/DDBJ whole genome shotgun (WGS) entry which is preliminary data.</text>
</comment>
<evidence type="ECO:0008006" key="4">
    <source>
        <dbReference type="Google" id="ProtNLM"/>
    </source>
</evidence>
<evidence type="ECO:0000256" key="1">
    <source>
        <dbReference type="SAM" id="Phobius"/>
    </source>
</evidence>
<feature type="transmembrane region" description="Helical" evidence="1">
    <location>
        <begin position="335"/>
        <end position="352"/>
    </location>
</feature>
<evidence type="ECO:0000313" key="2">
    <source>
        <dbReference type="EMBL" id="KGN94938.1"/>
    </source>
</evidence>
<reference evidence="2 3" key="1">
    <citation type="submission" date="2014-08" db="EMBL/GenBank/DDBJ databases">
        <title>Porphyromonas crevioricanis strain:COT-253_OH1447 Genome sequencing.</title>
        <authorList>
            <person name="Wallis C."/>
            <person name="Deusch O."/>
            <person name="O'Flynn C."/>
            <person name="Davis I."/>
            <person name="Jospin G."/>
            <person name="Darling A.E."/>
            <person name="Coil D.A."/>
            <person name="Alexiev A."/>
            <person name="Horsfall A."/>
            <person name="Kirkwood N."/>
            <person name="Harris S."/>
            <person name="Eisen J.A."/>
        </authorList>
    </citation>
    <scope>NUCLEOTIDE SEQUENCE [LARGE SCALE GENOMIC DNA]</scope>
    <source>
        <strain evidence="3">COT-253 OH1447</strain>
    </source>
</reference>
<feature type="transmembrane region" description="Helical" evidence="1">
    <location>
        <begin position="384"/>
        <end position="401"/>
    </location>
</feature>
<feature type="transmembrane region" description="Helical" evidence="1">
    <location>
        <begin position="133"/>
        <end position="156"/>
    </location>
</feature>
<feature type="transmembrane region" description="Helical" evidence="1">
    <location>
        <begin position="253"/>
        <end position="277"/>
    </location>
</feature>
<gene>
    <name evidence="2" type="ORF">HQ38_05305</name>
</gene>
<keyword evidence="1" id="KW-0472">Membrane</keyword>
<feature type="transmembrane region" description="Helical" evidence="1">
    <location>
        <begin position="50"/>
        <end position="71"/>
    </location>
</feature>